<feature type="domain" description="Nrap protein" evidence="12">
    <location>
        <begin position="1032"/>
        <end position="1181"/>
    </location>
</feature>
<keyword evidence="5" id="KW-0687">Ribonucleoprotein</keyword>
<name>A0A0H2RUC5_9AGAM</name>
<evidence type="ECO:0000256" key="2">
    <source>
        <dbReference type="ARBA" id="ARBA00006674"/>
    </source>
</evidence>
<dbReference type="GO" id="GO:0006409">
    <property type="term" value="P:tRNA export from nucleus"/>
    <property type="evidence" value="ECO:0007669"/>
    <property type="project" value="TreeGrafter"/>
</dbReference>
<dbReference type="InterPro" id="IPR035082">
    <property type="entry name" value="Nrap_D1"/>
</dbReference>
<sequence>MEWEGFAGDEASTSKVDAKVDEDSTKARGSNRPPTRDELREIKNASELFSSNTFKLQIDALLANIRPKASRLPPLETFLLALHSQIMNLPSMSPMHPLQASRDLLRKGIAVPFPTPLPTEETNWKVAFEKPNDITIVGSWATKTGVRSKLGSSWTVDIAVEMPDNIFQEKDYLDGRFFHKRAFYLANLAAGLTSKKDLNVEFEYDSVAMDTRLTTLVIRKRKDGSKYDFSKLDARIRLIPTLGPSHPISINHLSPTNCNLRIKPQNQSDESKSTPIYNNILLSCTTPRARLLQTYSLMQQVPALQDALALLRTWANQRGFCDGSETASSVFGLVGRGYFWTALFAMLVLGQESSQVNGKKSGAHGRTVGKGLSSYQLFRAALDFLARHDFSTPVITKGGNRFPFEQYLNYRGAIFIDSSSINVLEGVPMSTLDTLRMDAQISLDLLNNTSKANDPFAEVFLKEQNQSARFDVIVRVNLQTAKLRNPSLLEALDFGSLSYQVIYTLCDLLRRALTDRATAIAVLTPSSTNRPCNQGNASASLSYVDIGLLLNPNTAFRLVDHGPPAAETDSQETLAFRELWGDKAELRRFKDGRIEESVVWEVKTTDDRTKIPSMIIEHIVQRHLGLKGDQHVTCYQTDYDALLRLPEQFTKLSRGGRGQPGFRGAQSAFDDLHRALKGMDEELPLSLLSVSPVCGELRYTSTFAPFPVPGDMFSSLPTPMRYVPVMDLVLQFERSGRWPDDLAAIQKTKLAFFETIGTALMTKLPGLRAFVVTSEDETLPATSDQARLELLTADGWAFSVRIWHDREATLLQRILEKKPPYLQKIINTPDATTLERKQATEALQRYTRRFIHAPRHHKAVAALCHRFTAYAGTVRLTKRWLASHWLLQAHIGDEAIELICANVFLSRAKSTFAKDEDEVPIGVPSSKEAGFIRVVSFLKEWTWEDGIFVPLYDEGEQSEEERQAAQIKAGSGAIGVWTISTSFDTEGKMWTCDGPDILVARRIKQLANAAWACLPALEKDQVHPKSLFLHPTEDYDILIHLDPSAVRRYHQNVNFDLATITQPRKFMNLPNKGGSDEDDGAVRVGFDPVALFVSDLRRVYSGTLQFFCDCFGGLIIGAVWDPSIAASSRPFRVMAMYSSTPHVEVRGSLPEKAKSRDLVVLNKPAILAEINRLGEGLVKSIEIQRKEDRSG</sequence>
<dbReference type="GO" id="GO:0006364">
    <property type="term" value="P:rRNA processing"/>
    <property type="evidence" value="ECO:0007669"/>
    <property type="project" value="UniProtKB-KW"/>
</dbReference>
<dbReference type="GO" id="GO:0032040">
    <property type="term" value="C:small-subunit processome"/>
    <property type="evidence" value="ECO:0007669"/>
    <property type="project" value="TreeGrafter"/>
</dbReference>
<evidence type="ECO:0000259" key="7">
    <source>
        <dbReference type="Pfam" id="PF03813"/>
    </source>
</evidence>
<dbReference type="PANTHER" id="PTHR17972">
    <property type="entry name" value="NUCLEOLAR RNA-ASSOCIATED PROTEIN"/>
    <property type="match status" value="1"/>
</dbReference>
<dbReference type="InterPro" id="IPR035371">
    <property type="entry name" value="Nrap_D6"/>
</dbReference>
<accession>A0A0H2RUC5</accession>
<keyword evidence="3 5" id="KW-0694">RNA-binding</keyword>
<dbReference type="Pfam" id="PF17404">
    <property type="entry name" value="Nrap_D3"/>
    <property type="match status" value="1"/>
</dbReference>
<evidence type="ECO:0000256" key="1">
    <source>
        <dbReference type="ARBA" id="ARBA00004604"/>
    </source>
</evidence>
<evidence type="ECO:0000256" key="5">
    <source>
        <dbReference type="RuleBase" id="RU364032"/>
    </source>
</evidence>
<dbReference type="AlphaFoldDB" id="A0A0H2RUC5"/>
<evidence type="ECO:0000313" key="14">
    <source>
        <dbReference type="Proteomes" id="UP000053477"/>
    </source>
</evidence>
<feature type="domain" description="Nrap protein" evidence="11">
    <location>
        <begin position="867"/>
        <end position="1029"/>
    </location>
</feature>
<dbReference type="InterPro" id="IPR035368">
    <property type="entry name" value="Nrap_D3"/>
</dbReference>
<protein>
    <recommendedName>
        <fullName evidence="5">U3 small nucleolar RNA-associated protein 22</fullName>
    </recommendedName>
</protein>
<reference evidence="13 14" key="1">
    <citation type="submission" date="2015-04" db="EMBL/GenBank/DDBJ databases">
        <title>Complete genome sequence of Schizopora paradoxa KUC8140, a cosmopolitan wood degrader in East Asia.</title>
        <authorList>
            <consortium name="DOE Joint Genome Institute"/>
            <person name="Min B."/>
            <person name="Park H."/>
            <person name="Jang Y."/>
            <person name="Kim J.-J."/>
            <person name="Kim K.H."/>
            <person name="Pangilinan J."/>
            <person name="Lipzen A."/>
            <person name="Riley R."/>
            <person name="Grigoriev I.V."/>
            <person name="Spatafora J.W."/>
            <person name="Choi I.-G."/>
        </authorList>
    </citation>
    <scope>NUCLEOTIDE SEQUENCE [LARGE SCALE GENOMIC DNA]</scope>
    <source>
        <strain evidence="13 14">KUC8140</strain>
    </source>
</reference>
<evidence type="ECO:0000256" key="3">
    <source>
        <dbReference type="ARBA" id="ARBA00022884"/>
    </source>
</evidence>
<comment type="subcellular location">
    <subcellularLocation>
        <location evidence="1 5">Nucleus</location>
        <location evidence="1 5">Nucleolus</location>
    </subcellularLocation>
</comment>
<dbReference type="InParanoid" id="A0A0H2RUC5"/>
<evidence type="ECO:0000259" key="10">
    <source>
        <dbReference type="Pfam" id="PF17405"/>
    </source>
</evidence>
<dbReference type="OrthoDB" id="10251401at2759"/>
<dbReference type="InterPro" id="IPR035367">
    <property type="entry name" value="Nrap_D2"/>
</dbReference>
<dbReference type="InterPro" id="IPR005554">
    <property type="entry name" value="NOL6/Upt22"/>
</dbReference>
<keyword evidence="5" id="KW-0690">Ribosome biogenesis</keyword>
<evidence type="ECO:0000259" key="8">
    <source>
        <dbReference type="Pfam" id="PF17403"/>
    </source>
</evidence>
<evidence type="ECO:0000256" key="6">
    <source>
        <dbReference type="SAM" id="MobiDB-lite"/>
    </source>
</evidence>
<dbReference type="Pfam" id="PF17406">
    <property type="entry name" value="Nrap_D5"/>
    <property type="match status" value="1"/>
</dbReference>
<organism evidence="13 14">
    <name type="scientific">Schizopora paradoxa</name>
    <dbReference type="NCBI Taxonomy" id="27342"/>
    <lineage>
        <taxon>Eukaryota</taxon>
        <taxon>Fungi</taxon>
        <taxon>Dikarya</taxon>
        <taxon>Basidiomycota</taxon>
        <taxon>Agaricomycotina</taxon>
        <taxon>Agaricomycetes</taxon>
        <taxon>Hymenochaetales</taxon>
        <taxon>Schizoporaceae</taxon>
        <taxon>Schizopora</taxon>
    </lineage>
</organism>
<dbReference type="Proteomes" id="UP000053477">
    <property type="component" value="Unassembled WGS sequence"/>
</dbReference>
<feature type="region of interest" description="Disordered" evidence="6">
    <location>
        <begin position="1"/>
        <end position="37"/>
    </location>
</feature>
<dbReference type="Gene3D" id="1.10.1410.10">
    <property type="match status" value="2"/>
</dbReference>
<dbReference type="Pfam" id="PF17403">
    <property type="entry name" value="Nrap_D2"/>
    <property type="match status" value="1"/>
</dbReference>
<evidence type="ECO:0000259" key="11">
    <source>
        <dbReference type="Pfam" id="PF17406"/>
    </source>
</evidence>
<feature type="domain" description="Nrap protein" evidence="7">
    <location>
        <begin position="156"/>
        <end position="298"/>
    </location>
</feature>
<evidence type="ECO:0000259" key="12">
    <source>
        <dbReference type="Pfam" id="PF17407"/>
    </source>
</evidence>
<dbReference type="STRING" id="27342.A0A0H2RUC5"/>
<dbReference type="PANTHER" id="PTHR17972:SF0">
    <property type="entry name" value="NUCLEOLAR PROTEIN 6"/>
    <property type="match status" value="1"/>
</dbReference>
<dbReference type="Pfam" id="PF17405">
    <property type="entry name" value="Nrap_D4"/>
    <property type="match status" value="1"/>
</dbReference>
<feature type="domain" description="Nrap protein" evidence="9">
    <location>
        <begin position="468"/>
        <end position="624"/>
    </location>
</feature>
<dbReference type="GO" id="GO:0034456">
    <property type="term" value="C:UTP-C complex"/>
    <property type="evidence" value="ECO:0007669"/>
    <property type="project" value="TreeGrafter"/>
</dbReference>
<proteinExistence type="inferred from homology"/>
<comment type="similarity">
    <text evidence="2 5">Belongs to the NRAP family.</text>
</comment>
<dbReference type="Gene3D" id="3.30.70.3030">
    <property type="match status" value="1"/>
</dbReference>
<dbReference type="Pfam" id="PF03813">
    <property type="entry name" value="Nrap"/>
    <property type="match status" value="1"/>
</dbReference>
<dbReference type="GO" id="GO:0032545">
    <property type="term" value="C:CURI complex"/>
    <property type="evidence" value="ECO:0007669"/>
    <property type="project" value="TreeGrafter"/>
</dbReference>
<feature type="compositionally biased region" description="Basic and acidic residues" evidence="6">
    <location>
        <begin position="16"/>
        <end position="26"/>
    </location>
</feature>
<dbReference type="InterPro" id="IPR035370">
    <property type="entry name" value="Nrap_D5"/>
</dbReference>
<feature type="domain" description="Nrap protein" evidence="8">
    <location>
        <begin position="303"/>
        <end position="462"/>
    </location>
</feature>
<dbReference type="EMBL" id="KQ085933">
    <property type="protein sequence ID" value="KLO15197.1"/>
    <property type="molecule type" value="Genomic_DNA"/>
</dbReference>
<keyword evidence="5" id="KW-0698">rRNA processing</keyword>
<evidence type="ECO:0000313" key="13">
    <source>
        <dbReference type="EMBL" id="KLO15197.1"/>
    </source>
</evidence>
<evidence type="ECO:0000256" key="4">
    <source>
        <dbReference type="ARBA" id="ARBA00023242"/>
    </source>
</evidence>
<gene>
    <name evidence="13" type="ORF">SCHPADRAFT_825144</name>
</gene>
<dbReference type="InterPro" id="IPR035369">
    <property type="entry name" value="Nrap_D4"/>
</dbReference>
<dbReference type="Pfam" id="PF17407">
    <property type="entry name" value="Nrap_D6"/>
    <property type="match status" value="1"/>
</dbReference>
<feature type="domain" description="Nrap protein" evidence="10">
    <location>
        <begin position="652"/>
        <end position="865"/>
    </location>
</feature>
<keyword evidence="4 5" id="KW-0539">Nucleus</keyword>
<dbReference type="FunCoup" id="A0A0H2RUC5">
    <property type="interactions" value="638"/>
</dbReference>
<evidence type="ECO:0000259" key="9">
    <source>
        <dbReference type="Pfam" id="PF17404"/>
    </source>
</evidence>
<dbReference type="GO" id="GO:0003723">
    <property type="term" value="F:RNA binding"/>
    <property type="evidence" value="ECO:0007669"/>
    <property type="project" value="UniProtKB-KW"/>
</dbReference>
<keyword evidence="14" id="KW-1185">Reference proteome</keyword>